<evidence type="ECO:0000259" key="8">
    <source>
        <dbReference type="Pfam" id="PF21252"/>
    </source>
</evidence>
<feature type="domain" description="Gfo/Idh/MocA-like oxidoreductase N-terminal" evidence="7">
    <location>
        <begin position="66"/>
        <end position="188"/>
    </location>
</feature>
<dbReference type="Gene3D" id="3.40.50.720">
    <property type="entry name" value="NAD(P)-binding Rossmann-like Domain"/>
    <property type="match status" value="1"/>
</dbReference>
<dbReference type="GO" id="GO:0016798">
    <property type="term" value="F:hydrolase activity, acting on glycosyl bonds"/>
    <property type="evidence" value="ECO:0007669"/>
    <property type="project" value="UniProtKB-KW"/>
</dbReference>
<gene>
    <name evidence="9" type="ORF">E1212_22960</name>
</gene>
<dbReference type="Gene3D" id="3.30.360.10">
    <property type="entry name" value="Dihydrodipicolinate Reductase, domain 2"/>
    <property type="match status" value="1"/>
</dbReference>
<dbReference type="OrthoDB" id="9771072at2"/>
<reference evidence="9 10" key="1">
    <citation type="submission" date="2019-02" db="EMBL/GenBank/DDBJ databases">
        <title>Draft genome sequences of novel Actinobacteria.</title>
        <authorList>
            <person name="Sahin N."/>
            <person name="Ay H."/>
            <person name="Saygin H."/>
        </authorList>
    </citation>
    <scope>NUCLEOTIDE SEQUENCE [LARGE SCALE GENOMIC DNA]</scope>
    <source>
        <strain evidence="9 10">KC603</strain>
    </source>
</reference>
<comment type="cofactor">
    <cofactor evidence="1">
        <name>NAD(+)</name>
        <dbReference type="ChEBI" id="CHEBI:57540"/>
    </cofactor>
</comment>
<keyword evidence="10" id="KW-1185">Reference proteome</keyword>
<proteinExistence type="inferred from homology"/>
<dbReference type="InterPro" id="IPR050463">
    <property type="entry name" value="Gfo/Idh/MocA_oxidrdct_glycsds"/>
</dbReference>
<dbReference type="InterPro" id="IPR006311">
    <property type="entry name" value="TAT_signal"/>
</dbReference>
<dbReference type="InterPro" id="IPR036291">
    <property type="entry name" value="NAD(P)-bd_dom_sf"/>
</dbReference>
<organism evidence="9 10">
    <name type="scientific">Jiangella ureilytica</name>
    <dbReference type="NCBI Taxonomy" id="2530374"/>
    <lineage>
        <taxon>Bacteria</taxon>
        <taxon>Bacillati</taxon>
        <taxon>Actinomycetota</taxon>
        <taxon>Actinomycetes</taxon>
        <taxon>Jiangellales</taxon>
        <taxon>Jiangellaceae</taxon>
        <taxon>Jiangella</taxon>
    </lineage>
</organism>
<dbReference type="AlphaFoldDB" id="A0A4R4RF93"/>
<dbReference type="EMBL" id="SMKL01000066">
    <property type="protein sequence ID" value="TDC47886.1"/>
    <property type="molecule type" value="Genomic_DNA"/>
</dbReference>
<dbReference type="PROSITE" id="PS51318">
    <property type="entry name" value="TAT"/>
    <property type="match status" value="1"/>
</dbReference>
<dbReference type="InterPro" id="IPR000683">
    <property type="entry name" value="Gfo/Idh/MocA-like_OxRdtase_N"/>
</dbReference>
<evidence type="ECO:0000313" key="9">
    <source>
        <dbReference type="EMBL" id="TDC47886.1"/>
    </source>
</evidence>
<dbReference type="GO" id="GO:0000166">
    <property type="term" value="F:nucleotide binding"/>
    <property type="evidence" value="ECO:0007669"/>
    <property type="project" value="InterPro"/>
</dbReference>
<evidence type="ECO:0000256" key="2">
    <source>
        <dbReference type="ARBA" id="ARBA00009329"/>
    </source>
</evidence>
<evidence type="ECO:0000256" key="1">
    <source>
        <dbReference type="ARBA" id="ARBA00001911"/>
    </source>
</evidence>
<keyword evidence="5" id="KW-0520">NAD</keyword>
<evidence type="ECO:0000256" key="6">
    <source>
        <dbReference type="ARBA" id="ARBA00023295"/>
    </source>
</evidence>
<dbReference type="Proteomes" id="UP000295621">
    <property type="component" value="Unassembled WGS sequence"/>
</dbReference>
<evidence type="ECO:0000256" key="4">
    <source>
        <dbReference type="ARBA" id="ARBA00022801"/>
    </source>
</evidence>
<keyword evidence="6" id="KW-0326">Glycosidase</keyword>
<name>A0A4R4RF93_9ACTN</name>
<dbReference type="PANTHER" id="PTHR43818:SF1">
    <property type="entry name" value="GLYCOSYL HYDROLASE FAMILY 109 PROTEIN"/>
    <property type="match status" value="1"/>
</dbReference>
<dbReference type="Pfam" id="PF01408">
    <property type="entry name" value="GFO_IDH_MocA"/>
    <property type="match status" value="1"/>
</dbReference>
<evidence type="ECO:0000259" key="7">
    <source>
        <dbReference type="Pfam" id="PF01408"/>
    </source>
</evidence>
<comment type="caution">
    <text evidence="9">The sequence shown here is derived from an EMBL/GenBank/DDBJ whole genome shotgun (WGS) entry which is preliminary data.</text>
</comment>
<dbReference type="InterPro" id="IPR049303">
    <property type="entry name" value="Glyco_hydro_109_C"/>
</dbReference>
<evidence type="ECO:0000256" key="5">
    <source>
        <dbReference type="ARBA" id="ARBA00023027"/>
    </source>
</evidence>
<dbReference type="RefSeq" id="WP_131986788.1">
    <property type="nucleotide sequence ID" value="NZ_SMKL01000066.1"/>
</dbReference>
<comment type="similarity">
    <text evidence="2">Belongs to the Gfo/Idh/MocA family. Glycosyl hydrolase 109 subfamily.</text>
</comment>
<dbReference type="SUPFAM" id="SSF51735">
    <property type="entry name" value="NAD(P)-binding Rossmann-fold domains"/>
    <property type="match status" value="1"/>
</dbReference>
<sequence length="469" mass="52590">MAPESESPGLTRRALLGTGVAAGAGLGMAGLPGVAAADDDPTGRAPERRKGERFMGGVPFERHDVVRVGIIGLGMRGGGMLDRFLATAGVRITALGDINQAKLDEGAAAVRAAGQPDPALYKGEHAYEKLARRDDVDFIYTATPWEYHHPICISAMENGKHVGTELPLAMTLDELWDIVRTCERTRRHAFIFHNRSYGLDQLRMLRFVEAGRLGKLLYGSGGYVHDLRELNFSDDHEPAGWRRKWHTRLNANLYPVHGLAPISNAMKITRGDRYDWLIAVASPEAGYSEYRAANMPPGHPSWREKYICGDTNMCFIQTVQGRFIRSEHDVSAPHPYTRANTLQGSKGKLTEDDRTTAFANRWQVYVEPDHDDHRWRLFSDYGAEYDHWLWKAGIANDADQLVVYRTMQLLRLGLPPDIDVYDSATWTVPIPLSHESVKRGSRAVKVPDFTRGHWREDRPNINSEQPAEV</sequence>
<feature type="domain" description="Glycosyl hydrolase 109 C-terminal" evidence="8">
    <location>
        <begin position="203"/>
        <end position="376"/>
    </location>
</feature>
<evidence type="ECO:0000313" key="10">
    <source>
        <dbReference type="Proteomes" id="UP000295621"/>
    </source>
</evidence>
<protein>
    <recommendedName>
        <fullName evidence="3">Glycosyl hydrolase family 109 protein</fullName>
    </recommendedName>
</protein>
<dbReference type="PANTHER" id="PTHR43818">
    <property type="entry name" value="BCDNA.GH03377"/>
    <property type="match status" value="1"/>
</dbReference>
<accession>A0A4R4RF93</accession>
<dbReference type="Pfam" id="PF21252">
    <property type="entry name" value="Glyco_hydro_109_C"/>
    <property type="match status" value="1"/>
</dbReference>
<keyword evidence="4" id="KW-0378">Hydrolase</keyword>
<evidence type="ECO:0000256" key="3">
    <source>
        <dbReference type="ARBA" id="ARBA00016631"/>
    </source>
</evidence>